<dbReference type="Gene3D" id="3.40.190.290">
    <property type="match status" value="1"/>
</dbReference>
<gene>
    <name evidence="9" type="primary">cynR</name>
    <name evidence="9" type="ORF">HER27_010470</name>
</gene>
<dbReference type="AlphaFoldDB" id="A0A7X6F7B4"/>
<dbReference type="GO" id="GO:0005829">
    <property type="term" value="C:cytosol"/>
    <property type="evidence" value="ECO:0007669"/>
    <property type="project" value="TreeGrafter"/>
</dbReference>
<dbReference type="Pfam" id="PF03466">
    <property type="entry name" value="LysR_substrate"/>
    <property type="match status" value="1"/>
</dbReference>
<dbReference type="SUPFAM" id="SSF46785">
    <property type="entry name" value="Winged helix' DNA-binding domain"/>
    <property type="match status" value="1"/>
</dbReference>
<feature type="domain" description="HTH lysR-type" evidence="8">
    <location>
        <begin position="1"/>
        <end position="58"/>
    </location>
</feature>
<evidence type="ECO:0000256" key="6">
    <source>
        <dbReference type="ARBA" id="ARBA00067332"/>
    </source>
</evidence>
<comment type="function">
    <text evidence="5">Transcriptional regulator of the ttuABCDE tartrate utilization operon.</text>
</comment>
<dbReference type="GO" id="GO:0003700">
    <property type="term" value="F:DNA-binding transcription factor activity"/>
    <property type="evidence" value="ECO:0007669"/>
    <property type="project" value="InterPro"/>
</dbReference>
<dbReference type="GO" id="GO:0003677">
    <property type="term" value="F:DNA binding"/>
    <property type="evidence" value="ECO:0007669"/>
    <property type="project" value="UniProtKB-KW"/>
</dbReference>
<reference evidence="9 10" key="1">
    <citation type="submission" date="2020-11" db="EMBL/GenBank/DDBJ databases">
        <title>Indigenous Rhizobia Nodulating Common beans in Western Kenya.</title>
        <authorList>
            <person name="Wekesa C.S."/>
            <person name="Oelmueller R."/>
            <person name="Furch A.C."/>
        </authorList>
    </citation>
    <scope>NUCLEOTIDE SEQUENCE [LARGE SCALE GENOMIC DNA]</scope>
    <source>
        <strain evidence="10">BS3</strain>
    </source>
</reference>
<dbReference type="InterPro" id="IPR005119">
    <property type="entry name" value="LysR_subst-bd"/>
</dbReference>
<dbReference type="InterPro" id="IPR000847">
    <property type="entry name" value="LysR_HTH_N"/>
</dbReference>
<evidence type="ECO:0000256" key="2">
    <source>
        <dbReference type="ARBA" id="ARBA00023015"/>
    </source>
</evidence>
<dbReference type="SUPFAM" id="SSF53850">
    <property type="entry name" value="Periplasmic binding protein-like II"/>
    <property type="match status" value="1"/>
</dbReference>
<name>A0A7X6F7B4_9HYPH</name>
<evidence type="ECO:0000313" key="9">
    <source>
        <dbReference type="EMBL" id="QPK10926.1"/>
    </source>
</evidence>
<evidence type="ECO:0000259" key="8">
    <source>
        <dbReference type="PROSITE" id="PS50931"/>
    </source>
</evidence>
<dbReference type="InterPro" id="IPR050950">
    <property type="entry name" value="HTH-type_LysR_regulators"/>
</dbReference>
<dbReference type="EMBL" id="CP064931">
    <property type="protein sequence ID" value="QPK10926.1"/>
    <property type="molecule type" value="Genomic_DNA"/>
</dbReference>
<evidence type="ECO:0000313" key="10">
    <source>
        <dbReference type="Proteomes" id="UP000540266"/>
    </source>
</evidence>
<evidence type="ECO:0000256" key="5">
    <source>
        <dbReference type="ARBA" id="ARBA00054626"/>
    </source>
</evidence>
<dbReference type="Gene3D" id="1.10.10.10">
    <property type="entry name" value="Winged helix-like DNA-binding domain superfamily/Winged helix DNA-binding domain"/>
    <property type="match status" value="1"/>
</dbReference>
<dbReference type="RefSeq" id="WP_167860773.1">
    <property type="nucleotide sequence ID" value="NZ_CP064931.1"/>
</dbReference>
<keyword evidence="3" id="KW-0238">DNA-binding</keyword>
<dbReference type="PANTHER" id="PTHR30419">
    <property type="entry name" value="HTH-TYPE TRANSCRIPTIONAL REGULATOR YBHD"/>
    <property type="match status" value="1"/>
</dbReference>
<evidence type="ECO:0000256" key="1">
    <source>
        <dbReference type="ARBA" id="ARBA00009437"/>
    </source>
</evidence>
<organism evidence="9 10">
    <name type="scientific">Rhizobium phaseoli</name>
    <dbReference type="NCBI Taxonomy" id="396"/>
    <lineage>
        <taxon>Bacteria</taxon>
        <taxon>Pseudomonadati</taxon>
        <taxon>Pseudomonadota</taxon>
        <taxon>Alphaproteobacteria</taxon>
        <taxon>Hyphomicrobiales</taxon>
        <taxon>Rhizobiaceae</taxon>
        <taxon>Rhizobium/Agrobacterium group</taxon>
        <taxon>Rhizobium</taxon>
    </lineage>
</organism>
<dbReference type="PROSITE" id="PS50931">
    <property type="entry name" value="HTH_LYSR"/>
    <property type="match status" value="1"/>
</dbReference>
<accession>A0A7X6F7B4</accession>
<evidence type="ECO:0000256" key="3">
    <source>
        <dbReference type="ARBA" id="ARBA00023125"/>
    </source>
</evidence>
<keyword evidence="4" id="KW-0804">Transcription</keyword>
<comment type="similarity">
    <text evidence="1">Belongs to the LysR transcriptional regulatory family.</text>
</comment>
<dbReference type="Pfam" id="PF00126">
    <property type="entry name" value="HTH_1"/>
    <property type="match status" value="1"/>
</dbReference>
<dbReference type="PRINTS" id="PR00039">
    <property type="entry name" value="HTHLYSR"/>
</dbReference>
<dbReference type="NCBIfam" id="NF008416">
    <property type="entry name" value="PRK11242.1"/>
    <property type="match status" value="1"/>
</dbReference>
<dbReference type="Proteomes" id="UP000540266">
    <property type="component" value="Chromosome"/>
</dbReference>
<sequence>MLARQVRYFLAVAEHQSFTRAADALHVSQPALSQQVRLMEESLGVQLFDRSGRTTRLTDSGEVYLQYVCRASQEFREAKRAIHDVNDLSRGALRVAVTPTFTTYLVGPLIEAFHSRYPNISLNVREMSQEHMEGLLLSDEVDIGIAFAGTLTANIDLDPLLVESLALVVSTGHPLASETSIGLQALSTESLVLLSAEFATREQIDRFCRQHSIQPHVRIEANSISAVIEIVRRTRLSTLLPATIAFAHHDLKAITLDPVRLQRTAVLMQRKDAYRSAAARVFIELAKEVATELSSHNADLTYANTLRRSPGASGRSSS</sequence>
<dbReference type="FunFam" id="1.10.10.10:FF:000001">
    <property type="entry name" value="LysR family transcriptional regulator"/>
    <property type="match status" value="1"/>
</dbReference>
<dbReference type="InterPro" id="IPR036388">
    <property type="entry name" value="WH-like_DNA-bd_sf"/>
</dbReference>
<protein>
    <recommendedName>
        <fullName evidence="6">HTH-type transcriptional regulator TtuA</fullName>
    </recommendedName>
    <alternativeName>
        <fullName evidence="7">Tartrate utilization transcriptional regulator</fullName>
    </alternativeName>
</protein>
<dbReference type="InterPro" id="IPR036390">
    <property type="entry name" value="WH_DNA-bd_sf"/>
</dbReference>
<keyword evidence="2" id="KW-0805">Transcription regulation</keyword>
<evidence type="ECO:0000256" key="7">
    <source>
        <dbReference type="ARBA" id="ARBA00083243"/>
    </source>
</evidence>
<evidence type="ECO:0000256" key="4">
    <source>
        <dbReference type="ARBA" id="ARBA00023163"/>
    </source>
</evidence>
<proteinExistence type="inferred from homology"/>